<feature type="transmembrane region" description="Helical" evidence="1">
    <location>
        <begin position="196"/>
        <end position="214"/>
    </location>
</feature>
<evidence type="ECO:0000256" key="1">
    <source>
        <dbReference type="SAM" id="Phobius"/>
    </source>
</evidence>
<sequence>MDAIAFPFEYFIRVRIGSNKNKMENWMDWVSPITFFIILVISALCDLKVWWLIETFATLVFGVNLLLFPEMIVGFQVNAPLDELHRLLCRFSGTFLIGSACAHYKSRISAGCDSIADSYLHRCSVDLRHPLLLSSWLPEGDEQFLMANFSQPASVTQQSAQPLVSRATIEASCCIILVIQLYWFQSLAKTNAVAKFNRMFVFFGCAGVTTWLMGSLIQLIRCREVGGYLFKSTWIHAAFIVDYVMLFVASVSCCSLARPALRLIVKVFFVFGFML</sequence>
<feature type="transmembrane region" description="Helical" evidence="1">
    <location>
        <begin position="56"/>
        <end position="77"/>
    </location>
</feature>
<organism evidence="4">
    <name type="scientific">Soboliphyme baturini</name>
    <dbReference type="NCBI Taxonomy" id="241478"/>
    <lineage>
        <taxon>Eukaryota</taxon>
        <taxon>Metazoa</taxon>
        <taxon>Ecdysozoa</taxon>
        <taxon>Nematoda</taxon>
        <taxon>Enoplea</taxon>
        <taxon>Dorylaimia</taxon>
        <taxon>Dioctophymatida</taxon>
        <taxon>Dioctophymatoidea</taxon>
        <taxon>Soboliphymatidae</taxon>
        <taxon>Soboliphyme</taxon>
    </lineage>
</organism>
<dbReference type="AlphaFoldDB" id="A0A183IU50"/>
<keyword evidence="1" id="KW-1133">Transmembrane helix</keyword>
<reference evidence="2 3" key="2">
    <citation type="submission" date="2018-11" db="EMBL/GenBank/DDBJ databases">
        <authorList>
            <consortium name="Pathogen Informatics"/>
        </authorList>
    </citation>
    <scope>NUCLEOTIDE SEQUENCE [LARGE SCALE GENOMIC DNA]</scope>
</reference>
<keyword evidence="1" id="KW-0812">Transmembrane</keyword>
<evidence type="ECO:0000313" key="3">
    <source>
        <dbReference type="Proteomes" id="UP000270296"/>
    </source>
</evidence>
<dbReference type="WBParaSite" id="SBAD_0000741401-mRNA-1">
    <property type="protein sequence ID" value="SBAD_0000741401-mRNA-1"/>
    <property type="gene ID" value="SBAD_0000741401"/>
</dbReference>
<protein>
    <submittedName>
        <fullName evidence="4">Transmembrane protein</fullName>
    </submittedName>
</protein>
<evidence type="ECO:0000313" key="2">
    <source>
        <dbReference type="EMBL" id="VDP12057.1"/>
    </source>
</evidence>
<name>A0A183IU50_9BILA</name>
<dbReference type="Proteomes" id="UP000270296">
    <property type="component" value="Unassembled WGS sequence"/>
</dbReference>
<evidence type="ECO:0000313" key="4">
    <source>
        <dbReference type="WBParaSite" id="SBAD_0000741401-mRNA-1"/>
    </source>
</evidence>
<gene>
    <name evidence="2" type="ORF">SBAD_LOCUS7147</name>
</gene>
<accession>A0A183IU50</accession>
<keyword evidence="3" id="KW-1185">Reference proteome</keyword>
<dbReference type="EMBL" id="UZAM01010362">
    <property type="protein sequence ID" value="VDP12057.1"/>
    <property type="molecule type" value="Genomic_DNA"/>
</dbReference>
<feature type="transmembrane region" description="Helical" evidence="1">
    <location>
        <begin position="234"/>
        <end position="257"/>
    </location>
</feature>
<feature type="transmembrane region" description="Helical" evidence="1">
    <location>
        <begin position="29"/>
        <end position="49"/>
    </location>
</feature>
<proteinExistence type="predicted"/>
<reference evidence="4" key="1">
    <citation type="submission" date="2016-06" db="UniProtKB">
        <authorList>
            <consortium name="WormBaseParasite"/>
        </authorList>
    </citation>
    <scope>IDENTIFICATION</scope>
</reference>
<keyword evidence="1" id="KW-0472">Membrane</keyword>